<dbReference type="Pfam" id="PF00419">
    <property type="entry name" value="Fimbrial"/>
    <property type="match status" value="1"/>
</dbReference>
<evidence type="ECO:0000313" key="4">
    <source>
        <dbReference type="Proteomes" id="UP000255529"/>
    </source>
</evidence>
<organism evidence="3 4">
    <name type="scientific">Serratia quinivorans</name>
    <dbReference type="NCBI Taxonomy" id="137545"/>
    <lineage>
        <taxon>Bacteria</taxon>
        <taxon>Pseudomonadati</taxon>
        <taxon>Pseudomonadota</taxon>
        <taxon>Gammaproteobacteria</taxon>
        <taxon>Enterobacterales</taxon>
        <taxon>Yersiniaceae</taxon>
        <taxon>Serratia</taxon>
    </lineage>
</organism>
<dbReference type="InterPro" id="IPR005430">
    <property type="entry name" value="P_pili_tip_PapF"/>
</dbReference>
<dbReference type="Proteomes" id="UP000255529">
    <property type="component" value="Unassembled WGS sequence"/>
</dbReference>
<evidence type="ECO:0000313" key="3">
    <source>
        <dbReference type="EMBL" id="SUI70111.1"/>
    </source>
</evidence>
<dbReference type="SUPFAM" id="SSF49401">
    <property type="entry name" value="Bacterial adhesins"/>
    <property type="match status" value="1"/>
</dbReference>
<sequence>MTSYKVNCKTVFALALALCASSAMAAQTTIRVSVTIVAPVCVINDNQQINVDFGNDVVTTKVDGSYKKVPITYSVQCQNSSSNNMKLQIMGNGASFDSNVLATNKTGLGIALLMNGGQLPLNSWRDFTYPSLPKLEAVPVKQAGVTLSGGAFSAGATLKVDYQ</sequence>
<dbReference type="GO" id="GO:0009289">
    <property type="term" value="C:pilus"/>
    <property type="evidence" value="ECO:0007669"/>
    <property type="project" value="InterPro"/>
</dbReference>
<evidence type="ECO:0000259" key="2">
    <source>
        <dbReference type="Pfam" id="PF00419"/>
    </source>
</evidence>
<feature type="signal peptide" evidence="1">
    <location>
        <begin position="1"/>
        <end position="25"/>
    </location>
</feature>
<keyword evidence="1" id="KW-0732">Signal</keyword>
<evidence type="ECO:0000256" key="1">
    <source>
        <dbReference type="SAM" id="SignalP"/>
    </source>
</evidence>
<dbReference type="InterPro" id="IPR008966">
    <property type="entry name" value="Adhesion_dom_sf"/>
</dbReference>
<dbReference type="Gene3D" id="2.60.40.1090">
    <property type="entry name" value="Fimbrial-type adhesion domain"/>
    <property type="match status" value="1"/>
</dbReference>
<dbReference type="AlphaFoldDB" id="A0A379ZXI8"/>
<proteinExistence type="predicted"/>
<dbReference type="PANTHER" id="PTHR33420">
    <property type="entry name" value="FIMBRIAL SUBUNIT ELFA-RELATED"/>
    <property type="match status" value="1"/>
</dbReference>
<gene>
    <name evidence="3" type="primary">prsF_2</name>
    <name evidence="3" type="ORF">NCTC11544_03091</name>
</gene>
<dbReference type="InterPro" id="IPR050263">
    <property type="entry name" value="Bact_Fimbrial_Adh_Pro"/>
</dbReference>
<dbReference type="GO" id="GO:0043709">
    <property type="term" value="P:cell adhesion involved in single-species biofilm formation"/>
    <property type="evidence" value="ECO:0007669"/>
    <property type="project" value="TreeGrafter"/>
</dbReference>
<dbReference type="InterPro" id="IPR036937">
    <property type="entry name" value="Adhesion_dom_fimbrial_sf"/>
</dbReference>
<reference evidence="3 4" key="1">
    <citation type="submission" date="2018-06" db="EMBL/GenBank/DDBJ databases">
        <authorList>
            <consortium name="Pathogen Informatics"/>
            <person name="Doyle S."/>
        </authorList>
    </citation>
    <scope>NUCLEOTIDE SEQUENCE [LARGE SCALE GENOMIC DNA]</scope>
    <source>
        <strain evidence="3 4">NCTC11544</strain>
    </source>
</reference>
<dbReference type="InterPro" id="IPR000259">
    <property type="entry name" value="Adhesion_dom_fimbrial"/>
</dbReference>
<feature type="domain" description="Fimbrial-type adhesion" evidence="2">
    <location>
        <begin position="31"/>
        <end position="163"/>
    </location>
</feature>
<dbReference type="EMBL" id="UGYN01000002">
    <property type="protein sequence ID" value="SUI70111.1"/>
    <property type="molecule type" value="Genomic_DNA"/>
</dbReference>
<feature type="chain" id="PRO_5016681308" evidence="1">
    <location>
        <begin position="26"/>
        <end position="163"/>
    </location>
</feature>
<dbReference type="PANTHER" id="PTHR33420:SF34">
    <property type="entry name" value="MINOR FIMBRIAL SUBUNIT"/>
    <property type="match status" value="1"/>
</dbReference>
<protein>
    <submittedName>
        <fullName evidence="3">Minor fimbrial protein prsF</fullName>
    </submittedName>
</protein>
<name>A0A379ZXI8_9GAMM</name>
<accession>A0A379ZXI8</accession>
<dbReference type="PRINTS" id="PR01613">
    <property type="entry name" value="FIMBRIALPAPF"/>
</dbReference>